<dbReference type="EMBL" id="MFZI01000076">
    <property type="protein sequence ID" value="OGK18082.1"/>
    <property type="molecule type" value="Genomic_DNA"/>
</dbReference>
<keyword evidence="1" id="KW-1133">Transmembrane helix</keyword>
<keyword evidence="1" id="KW-0812">Transmembrane</keyword>
<feature type="transmembrane region" description="Helical" evidence="1">
    <location>
        <begin position="90"/>
        <end position="111"/>
    </location>
</feature>
<keyword evidence="1" id="KW-0472">Membrane</keyword>
<comment type="caution">
    <text evidence="2">The sequence shown here is derived from an EMBL/GenBank/DDBJ whole genome shotgun (WGS) entry which is preliminary data.</text>
</comment>
<dbReference type="Proteomes" id="UP000177026">
    <property type="component" value="Unassembled WGS sequence"/>
</dbReference>
<evidence type="ECO:0000256" key="1">
    <source>
        <dbReference type="SAM" id="Phobius"/>
    </source>
</evidence>
<evidence type="ECO:0000313" key="2">
    <source>
        <dbReference type="EMBL" id="OGK18082.1"/>
    </source>
</evidence>
<dbReference type="Pfam" id="PF18895">
    <property type="entry name" value="T4SS_pilin"/>
    <property type="match status" value="1"/>
</dbReference>
<accession>A0A1F7GHV2</accession>
<sequence length="172" mass="18878">MYLYKNLLFFLQKRSFLRKISIVLTIVFLLLTFFTLSKEAIACTCVSNVCDSACGSNAGSACSSDPECIFGKITPPKGSPTDPSIFLGRAINLFILVMALFMLMYMLWGAFDWITSSGEKEKMDKARDKITQAVLGMFIAIAVLAIFNVLVGPIFGLTEKGGIIFKLPHLGP</sequence>
<proteinExistence type="predicted"/>
<evidence type="ECO:0000313" key="3">
    <source>
        <dbReference type="Proteomes" id="UP000177026"/>
    </source>
</evidence>
<name>A0A1F7GHV2_9BACT</name>
<protein>
    <submittedName>
        <fullName evidence="2">Uncharacterized protein</fullName>
    </submittedName>
</protein>
<organism evidence="2 3">
    <name type="scientific">Candidatus Roizmanbacteria bacterium RIFCSPHIGHO2_01_FULL_39_8</name>
    <dbReference type="NCBI Taxonomy" id="1802033"/>
    <lineage>
        <taxon>Bacteria</taxon>
        <taxon>Candidatus Roizmaniibacteriota</taxon>
    </lineage>
</organism>
<dbReference type="InterPro" id="IPR043993">
    <property type="entry name" value="T4SS_pilin"/>
</dbReference>
<feature type="transmembrane region" description="Helical" evidence="1">
    <location>
        <begin position="132"/>
        <end position="155"/>
    </location>
</feature>
<dbReference type="AlphaFoldDB" id="A0A1F7GHV2"/>
<gene>
    <name evidence="2" type="ORF">A2866_03060</name>
</gene>
<reference evidence="2 3" key="1">
    <citation type="journal article" date="2016" name="Nat. Commun.">
        <title>Thousands of microbial genomes shed light on interconnected biogeochemical processes in an aquifer system.</title>
        <authorList>
            <person name="Anantharaman K."/>
            <person name="Brown C.T."/>
            <person name="Hug L.A."/>
            <person name="Sharon I."/>
            <person name="Castelle C.J."/>
            <person name="Probst A.J."/>
            <person name="Thomas B.C."/>
            <person name="Singh A."/>
            <person name="Wilkins M.J."/>
            <person name="Karaoz U."/>
            <person name="Brodie E.L."/>
            <person name="Williams K.H."/>
            <person name="Hubbard S.S."/>
            <person name="Banfield J.F."/>
        </authorList>
    </citation>
    <scope>NUCLEOTIDE SEQUENCE [LARGE SCALE GENOMIC DNA]</scope>
</reference>